<dbReference type="InterPro" id="IPR004089">
    <property type="entry name" value="MCPsignal_dom"/>
</dbReference>
<evidence type="ECO:0000259" key="5">
    <source>
        <dbReference type="PROSITE" id="PS50111"/>
    </source>
</evidence>
<feature type="transmembrane region" description="Helical" evidence="4">
    <location>
        <begin position="349"/>
        <end position="370"/>
    </location>
</feature>
<accession>A0A386PNY7</accession>
<comment type="similarity">
    <text evidence="2">Belongs to the methyl-accepting chemotaxis (MCP) protein family.</text>
</comment>
<keyword evidence="4" id="KW-0472">Membrane</keyword>
<keyword evidence="1" id="KW-0145">Chemotaxis</keyword>
<dbReference type="GO" id="GO:0005886">
    <property type="term" value="C:plasma membrane"/>
    <property type="evidence" value="ECO:0007669"/>
    <property type="project" value="TreeGrafter"/>
</dbReference>
<dbReference type="GO" id="GO:0006935">
    <property type="term" value="P:chemotaxis"/>
    <property type="evidence" value="ECO:0007669"/>
    <property type="project" value="UniProtKB-KW"/>
</dbReference>
<evidence type="ECO:0000256" key="4">
    <source>
        <dbReference type="SAM" id="Phobius"/>
    </source>
</evidence>
<dbReference type="EMBL" id="CP028884">
    <property type="protein sequence ID" value="AYE36530.1"/>
    <property type="molecule type" value="Genomic_DNA"/>
</dbReference>
<evidence type="ECO:0000313" key="7">
    <source>
        <dbReference type="EMBL" id="AYE36530.1"/>
    </source>
</evidence>
<organism evidence="7 8">
    <name type="scientific">Borrelia turcica IST7</name>
    <dbReference type="NCBI Taxonomy" id="1104446"/>
    <lineage>
        <taxon>Bacteria</taxon>
        <taxon>Pseudomonadati</taxon>
        <taxon>Spirochaetota</taxon>
        <taxon>Spirochaetia</taxon>
        <taxon>Spirochaetales</taxon>
        <taxon>Borreliaceae</taxon>
        <taxon>Borrelia</taxon>
    </lineage>
</organism>
<dbReference type="SMART" id="SM00283">
    <property type="entry name" value="MA"/>
    <property type="match status" value="1"/>
</dbReference>
<dbReference type="PANTHER" id="PTHR43531:SF11">
    <property type="entry name" value="METHYL-ACCEPTING CHEMOTAXIS PROTEIN 3"/>
    <property type="match status" value="1"/>
</dbReference>
<dbReference type="InterPro" id="IPR051310">
    <property type="entry name" value="MCP_chemotaxis"/>
</dbReference>
<name>A0A386PNY7_9SPIR</name>
<proteinExistence type="inferred from homology"/>
<dbReference type="RefSeq" id="WP_120104450.1">
    <property type="nucleotide sequence ID" value="NZ_CP028884.1"/>
</dbReference>
<evidence type="ECO:0000256" key="3">
    <source>
        <dbReference type="PROSITE-ProRule" id="PRU00284"/>
    </source>
</evidence>
<dbReference type="GO" id="GO:0007165">
    <property type="term" value="P:signal transduction"/>
    <property type="evidence" value="ECO:0007669"/>
    <property type="project" value="UniProtKB-KW"/>
</dbReference>
<dbReference type="GO" id="GO:0004888">
    <property type="term" value="F:transmembrane signaling receptor activity"/>
    <property type="evidence" value="ECO:0007669"/>
    <property type="project" value="InterPro"/>
</dbReference>
<dbReference type="KEGG" id="btur:DB313_03555"/>
<evidence type="ECO:0000256" key="2">
    <source>
        <dbReference type="ARBA" id="ARBA00029447"/>
    </source>
</evidence>
<gene>
    <name evidence="7" type="ORF">DB313_03555</name>
</gene>
<sequence length="744" mass="83049">MLKIKYKFVGFLFICLMVIVLFFSWIFKSILGNYVENYYKQLTRGQVRRATFAMQSLLDTFYIILDGTGSTIALETLYEYSFLKNGGRTFSGTEIDKLRDHSKAVLDTVKLNRRYRDRIYKTLIDLKIDTIYEEFAFLDFEGKVIVTTRHENNMDFGQSESGTRYFKKTLEDYKKDKLNFVGWYTGLTEGIAGEVALKSRQKEKKAFAIVVPVYSAEDKVVLGYLVGYLINDVIGDRLDRTRFGFYKRGNLLYLDPSNHAANPLVEYNESSKLSSKFVNVLKDALSKPPRQAVVATEAPVYQIERAYLPEMGLDNYYAMLPVSSKLGEESGLLLARIPYEDIYGVIDSLAFGFIITSILGIISIVVILAIRIDTIISFRLDLIRNLVREIVQGNLDKDHNLDERYSDELSSLGIQIIKMRDNIASAIASVLRNIGYVNKASIEVANSSQNLSSSALQQASTLEEMSANIEQISAGVKMSANNSRQTEQIALKTNENSQIGGKAVEESVVAMQAIVEKVSVIEEIARKTNLLALNAAIEAARAGDEGKGFAVVASEIRKLADLSKISALEIGELVEENSRVATEAGLIFKDMLPEIEETTNLVKKISEESSNQDEQITQFKMALDQVGEVVQASASSSEELSSMAEKMLEKSKELKHAVSFFKIKEMDVSDSDEFSSNDSDAGFATESIGVVSNDNSASLGNRQDDVYSNLNVSDNKSINKRVDPKKAIDVVDKKLNFDEDFSDF</sequence>
<keyword evidence="3" id="KW-0807">Transducer</keyword>
<evidence type="ECO:0000313" key="8">
    <source>
        <dbReference type="Proteomes" id="UP000275571"/>
    </source>
</evidence>
<dbReference type="PROSITE" id="PS50111">
    <property type="entry name" value="CHEMOTAXIS_TRANSDUC_2"/>
    <property type="match status" value="1"/>
</dbReference>
<dbReference type="PANTHER" id="PTHR43531">
    <property type="entry name" value="PROTEIN ICFG"/>
    <property type="match status" value="1"/>
</dbReference>
<dbReference type="Gene3D" id="1.10.287.950">
    <property type="entry name" value="Methyl-accepting chemotaxis protein"/>
    <property type="match status" value="1"/>
</dbReference>
<keyword evidence="4" id="KW-1133">Transmembrane helix</keyword>
<dbReference type="Proteomes" id="UP000275571">
    <property type="component" value="Chromosome"/>
</dbReference>
<dbReference type="AlphaFoldDB" id="A0A386PNY7"/>
<protein>
    <submittedName>
        <fullName evidence="7">Methyl-accepting chemotaxis protein</fullName>
    </submittedName>
</protein>
<dbReference type="InterPro" id="IPR003660">
    <property type="entry name" value="HAMP_dom"/>
</dbReference>
<evidence type="ECO:0000259" key="6">
    <source>
        <dbReference type="PROSITE" id="PS50885"/>
    </source>
</evidence>
<reference evidence="7 8" key="1">
    <citation type="journal article" date="2018" name="Infect. Genet. Evol.">
        <title>Genome-wide analysis of Borrelia turcica and 'Candidatus Borrelia tachyglossi' shows relapsing fever-like genomes with unique genomic links to Lyme disease Borrelia.</title>
        <authorList>
            <person name="Gofton A.W."/>
            <person name="Margos G."/>
            <person name="Fingerle V."/>
            <person name="Hepner S."/>
            <person name="Loh S.M."/>
            <person name="Ryan U."/>
            <person name="Irwin P."/>
            <person name="Oskam C.L."/>
        </authorList>
    </citation>
    <scope>NUCLEOTIDE SEQUENCE [LARGE SCALE GENOMIC DNA]</scope>
    <source>
        <strain evidence="7 8">IST7</strain>
    </source>
</reference>
<feature type="domain" description="Methyl-accepting transducer" evidence="5">
    <location>
        <begin position="433"/>
        <end position="648"/>
    </location>
</feature>
<feature type="domain" description="HAMP" evidence="6">
    <location>
        <begin position="374"/>
        <end position="428"/>
    </location>
</feature>
<dbReference type="SUPFAM" id="SSF58104">
    <property type="entry name" value="Methyl-accepting chemotaxis protein (MCP) signaling domain"/>
    <property type="match status" value="1"/>
</dbReference>
<dbReference type="PRINTS" id="PR00260">
    <property type="entry name" value="CHEMTRNSDUCR"/>
</dbReference>
<dbReference type="Pfam" id="PF00015">
    <property type="entry name" value="MCPsignal"/>
    <property type="match status" value="1"/>
</dbReference>
<keyword evidence="4" id="KW-0812">Transmembrane</keyword>
<dbReference type="InterPro" id="IPR004090">
    <property type="entry name" value="Chemotax_Me-accpt_rcpt"/>
</dbReference>
<keyword evidence="8" id="KW-1185">Reference proteome</keyword>
<feature type="transmembrane region" description="Helical" evidence="4">
    <location>
        <begin position="7"/>
        <end position="27"/>
    </location>
</feature>
<dbReference type="PROSITE" id="PS50885">
    <property type="entry name" value="HAMP"/>
    <property type="match status" value="1"/>
</dbReference>
<dbReference type="OrthoDB" id="334703at2"/>
<evidence type="ECO:0000256" key="1">
    <source>
        <dbReference type="ARBA" id="ARBA00022500"/>
    </source>
</evidence>